<dbReference type="InterPro" id="IPR008920">
    <property type="entry name" value="TF_FadR/GntR_C"/>
</dbReference>
<proteinExistence type="predicted"/>
<evidence type="ECO:0000256" key="2">
    <source>
        <dbReference type="ARBA" id="ARBA00023125"/>
    </source>
</evidence>
<keyword evidence="2" id="KW-0238">DNA-binding</keyword>
<dbReference type="InterPro" id="IPR036390">
    <property type="entry name" value="WH_DNA-bd_sf"/>
</dbReference>
<dbReference type="NCBIfam" id="NF003011">
    <property type="entry name" value="PRK03837.1"/>
    <property type="match status" value="1"/>
</dbReference>
<keyword evidence="1" id="KW-0805">Transcription regulation</keyword>
<protein>
    <submittedName>
        <fullName evidence="6">Transcriptional regulator NanR</fullName>
    </submittedName>
</protein>
<dbReference type="SUPFAM" id="SSF48008">
    <property type="entry name" value="GntR ligand-binding domain-like"/>
    <property type="match status" value="1"/>
</dbReference>
<dbReference type="GO" id="GO:0003677">
    <property type="term" value="F:DNA binding"/>
    <property type="evidence" value="ECO:0007669"/>
    <property type="project" value="UniProtKB-KW"/>
</dbReference>
<evidence type="ECO:0000259" key="5">
    <source>
        <dbReference type="PROSITE" id="PS50949"/>
    </source>
</evidence>
<evidence type="ECO:0000313" key="6">
    <source>
        <dbReference type="EMBL" id="MBL4918682.1"/>
    </source>
</evidence>
<dbReference type="InterPro" id="IPR000524">
    <property type="entry name" value="Tscrpt_reg_HTH_GntR"/>
</dbReference>
<organism evidence="6 7">
    <name type="scientific">Szabonella alba</name>
    <dbReference type="NCBI Taxonomy" id="2804194"/>
    <lineage>
        <taxon>Bacteria</taxon>
        <taxon>Pseudomonadati</taxon>
        <taxon>Pseudomonadota</taxon>
        <taxon>Alphaproteobacteria</taxon>
        <taxon>Rhodobacterales</taxon>
        <taxon>Paracoccaceae</taxon>
        <taxon>Szabonella</taxon>
    </lineage>
</organism>
<dbReference type="InterPro" id="IPR011711">
    <property type="entry name" value="GntR_C"/>
</dbReference>
<feature type="compositionally biased region" description="Basic and acidic residues" evidence="4">
    <location>
        <begin position="10"/>
        <end position="33"/>
    </location>
</feature>
<reference evidence="6" key="1">
    <citation type="submission" date="2021-01" db="EMBL/GenBank/DDBJ databases">
        <title>Tabrizicola alba sp. nov. a motile alkaliphilic bacterium isolated from a soda lake.</title>
        <authorList>
            <person name="Szuroczki S."/>
            <person name="Abbaszade G."/>
            <person name="Schumann P."/>
            <person name="Toth E."/>
        </authorList>
    </citation>
    <scope>NUCLEOTIDE SEQUENCE</scope>
    <source>
        <strain evidence="6">DMG-N-6</strain>
    </source>
</reference>
<accession>A0A8K0VAV0</accession>
<dbReference type="EMBL" id="JAESVN010000008">
    <property type="protein sequence ID" value="MBL4918682.1"/>
    <property type="molecule type" value="Genomic_DNA"/>
</dbReference>
<feature type="region of interest" description="Disordered" evidence="4">
    <location>
        <begin position="1"/>
        <end position="33"/>
    </location>
</feature>
<keyword evidence="7" id="KW-1185">Reference proteome</keyword>
<dbReference type="CDD" id="cd07377">
    <property type="entry name" value="WHTH_GntR"/>
    <property type="match status" value="1"/>
</dbReference>
<gene>
    <name evidence="6" type="primary">nanR</name>
    <name evidence="6" type="ORF">JL811_15765</name>
</gene>
<evidence type="ECO:0000313" key="7">
    <source>
        <dbReference type="Proteomes" id="UP000648908"/>
    </source>
</evidence>
<sequence length="272" mass="30577">MQHNSGAGHSRIDPPPRDGAAEQGVDRAADRAADRGHDDIIVRQKLSDQVFERLWQMIETGELLPGDALPSERALMDRFRVGRPAVREALQTMANKGLISISHGERSRVNHLTADMAFGQIEDIANLLVRRAPSTLDNLKQLRKLLEAGTIRLAAERCTAADAAALRMISAEQRRKIADERAFIETDIDFHVRIAAISGNPLIEQVTRSMLTWLFGYYKPMLHWSGREQTTMREHDHMVDLLEKRDAEGAVAMMQAHLNRSDPLYDATQERG</sequence>
<evidence type="ECO:0000256" key="3">
    <source>
        <dbReference type="ARBA" id="ARBA00023163"/>
    </source>
</evidence>
<dbReference type="Pfam" id="PF00392">
    <property type="entry name" value="GntR"/>
    <property type="match status" value="1"/>
</dbReference>
<dbReference type="Gene3D" id="1.20.120.530">
    <property type="entry name" value="GntR ligand-binding domain-like"/>
    <property type="match status" value="1"/>
</dbReference>
<dbReference type="PRINTS" id="PR00035">
    <property type="entry name" value="HTHGNTR"/>
</dbReference>
<dbReference type="PROSITE" id="PS50949">
    <property type="entry name" value="HTH_GNTR"/>
    <property type="match status" value="1"/>
</dbReference>
<comment type="caution">
    <text evidence="6">The sequence shown here is derived from an EMBL/GenBank/DDBJ whole genome shotgun (WGS) entry which is preliminary data.</text>
</comment>
<evidence type="ECO:0000256" key="1">
    <source>
        <dbReference type="ARBA" id="ARBA00023015"/>
    </source>
</evidence>
<dbReference type="SMART" id="SM00895">
    <property type="entry name" value="FCD"/>
    <property type="match status" value="1"/>
</dbReference>
<dbReference type="RefSeq" id="WP_202689663.1">
    <property type="nucleotide sequence ID" value="NZ_JAESVN010000008.1"/>
</dbReference>
<dbReference type="InterPro" id="IPR036388">
    <property type="entry name" value="WH-like_DNA-bd_sf"/>
</dbReference>
<name>A0A8K0VAV0_9RHOB</name>
<feature type="domain" description="HTH gntR-type" evidence="5">
    <location>
        <begin position="44"/>
        <end position="112"/>
    </location>
</feature>
<dbReference type="SUPFAM" id="SSF46785">
    <property type="entry name" value="Winged helix' DNA-binding domain"/>
    <property type="match status" value="1"/>
</dbReference>
<dbReference type="AlphaFoldDB" id="A0A8K0VAV0"/>
<dbReference type="SMART" id="SM00345">
    <property type="entry name" value="HTH_GNTR"/>
    <property type="match status" value="1"/>
</dbReference>
<dbReference type="PANTHER" id="PTHR43537:SF5">
    <property type="entry name" value="UXU OPERON TRANSCRIPTIONAL REGULATOR"/>
    <property type="match status" value="1"/>
</dbReference>
<dbReference type="GO" id="GO:0003700">
    <property type="term" value="F:DNA-binding transcription factor activity"/>
    <property type="evidence" value="ECO:0007669"/>
    <property type="project" value="InterPro"/>
</dbReference>
<evidence type="ECO:0000256" key="4">
    <source>
        <dbReference type="SAM" id="MobiDB-lite"/>
    </source>
</evidence>
<dbReference type="Pfam" id="PF07729">
    <property type="entry name" value="FCD"/>
    <property type="match status" value="1"/>
</dbReference>
<dbReference type="Gene3D" id="1.10.10.10">
    <property type="entry name" value="Winged helix-like DNA-binding domain superfamily/Winged helix DNA-binding domain"/>
    <property type="match status" value="1"/>
</dbReference>
<keyword evidence="3" id="KW-0804">Transcription</keyword>
<dbReference type="PANTHER" id="PTHR43537">
    <property type="entry name" value="TRANSCRIPTIONAL REGULATOR, GNTR FAMILY"/>
    <property type="match status" value="1"/>
</dbReference>
<dbReference type="Proteomes" id="UP000648908">
    <property type="component" value="Unassembled WGS sequence"/>
</dbReference>